<keyword evidence="2" id="KW-1185">Reference proteome</keyword>
<organism evidence="1 2">
    <name type="scientific">Streptomyces silvisoli</name>
    <dbReference type="NCBI Taxonomy" id="3034235"/>
    <lineage>
        <taxon>Bacteria</taxon>
        <taxon>Bacillati</taxon>
        <taxon>Actinomycetota</taxon>
        <taxon>Actinomycetes</taxon>
        <taxon>Kitasatosporales</taxon>
        <taxon>Streptomycetaceae</taxon>
        <taxon>Streptomyces</taxon>
    </lineage>
</organism>
<dbReference type="Proteomes" id="UP001216579">
    <property type="component" value="Unassembled WGS sequence"/>
</dbReference>
<dbReference type="EMBL" id="JARJBC010000005">
    <property type="protein sequence ID" value="MDF3289594.1"/>
    <property type="molecule type" value="Genomic_DNA"/>
</dbReference>
<name>A0ABT5ZID2_9ACTN</name>
<evidence type="ECO:0000313" key="2">
    <source>
        <dbReference type="Proteomes" id="UP001216579"/>
    </source>
</evidence>
<protein>
    <recommendedName>
        <fullName evidence="3">Cysteinyl-tRNA synthetase</fullName>
    </recommendedName>
</protein>
<evidence type="ECO:0000313" key="1">
    <source>
        <dbReference type="EMBL" id="MDF3289594.1"/>
    </source>
</evidence>
<sequence length="253" mass="27000">MRLTDARTGQRAELRTAGRGLLRVCVHLSAGDRPAGLDDLRALLAADVLSRTAETEGAQVLLGYAAPGLTEERAEAWARHAGPLGVHPPAGHTDSLDPRALFGAPVDVHVGAGQPTADGPWFRTGPVRAPGVDACAGGDEPLAVRLALLGQPHQRPAALDPAALTESQALLLHWRRLVADWADAPSRPPHTEALRRAFSGFHEDLDTTTALTVLRDLESDPGVPDGARFESYLRLDRVLGLELPADIGRQRIR</sequence>
<proteinExistence type="predicted"/>
<evidence type="ECO:0008006" key="3">
    <source>
        <dbReference type="Google" id="ProtNLM"/>
    </source>
</evidence>
<gene>
    <name evidence="1" type="ORF">P3G67_10135</name>
</gene>
<dbReference type="RefSeq" id="WP_276093126.1">
    <property type="nucleotide sequence ID" value="NZ_JARJBC010000005.1"/>
</dbReference>
<comment type="caution">
    <text evidence="1">The sequence shown here is derived from an EMBL/GenBank/DDBJ whole genome shotgun (WGS) entry which is preliminary data.</text>
</comment>
<accession>A0ABT5ZID2</accession>
<reference evidence="1 2" key="1">
    <citation type="submission" date="2023-03" db="EMBL/GenBank/DDBJ databases">
        <title>Draft genome sequence of Streptomyces sp. RB6PN23 isolated from peat swamp forest in Thailand.</title>
        <authorList>
            <person name="Klaysubun C."/>
            <person name="Duangmal K."/>
        </authorList>
    </citation>
    <scope>NUCLEOTIDE SEQUENCE [LARGE SCALE GENOMIC DNA]</scope>
    <source>
        <strain evidence="1 2">RB6PN23</strain>
    </source>
</reference>